<feature type="transmembrane region" description="Helical" evidence="2">
    <location>
        <begin position="394"/>
        <end position="410"/>
    </location>
</feature>
<dbReference type="AlphaFoldDB" id="A0A8J3A9A5"/>
<organism evidence="4 5">
    <name type="scientific">Egicoccus halophilus</name>
    <dbReference type="NCBI Taxonomy" id="1670830"/>
    <lineage>
        <taxon>Bacteria</taxon>
        <taxon>Bacillati</taxon>
        <taxon>Actinomycetota</taxon>
        <taxon>Nitriliruptoria</taxon>
        <taxon>Egicoccales</taxon>
        <taxon>Egicoccaceae</taxon>
        <taxon>Egicoccus</taxon>
    </lineage>
</organism>
<evidence type="ECO:0000259" key="3">
    <source>
        <dbReference type="Pfam" id="PF01970"/>
    </source>
</evidence>
<evidence type="ECO:0000256" key="1">
    <source>
        <dbReference type="SAM" id="MobiDB-lite"/>
    </source>
</evidence>
<feature type="domain" description="DUF112" evidence="3">
    <location>
        <begin position="18"/>
        <end position="444"/>
    </location>
</feature>
<accession>A0A8J3A9A5</accession>
<dbReference type="PANTHER" id="PTHR35342">
    <property type="entry name" value="TRICARBOXYLIC TRANSPORT PROTEIN"/>
    <property type="match status" value="1"/>
</dbReference>
<feature type="transmembrane region" description="Helical" evidence="2">
    <location>
        <begin position="41"/>
        <end position="64"/>
    </location>
</feature>
<keyword evidence="2" id="KW-0472">Membrane</keyword>
<feature type="transmembrane region" description="Helical" evidence="2">
    <location>
        <begin position="358"/>
        <end position="382"/>
    </location>
</feature>
<keyword evidence="2" id="KW-0812">Transmembrane</keyword>
<feature type="transmembrane region" description="Helical" evidence="2">
    <location>
        <begin position="416"/>
        <end position="433"/>
    </location>
</feature>
<feature type="transmembrane region" description="Helical" evidence="2">
    <location>
        <begin position="472"/>
        <end position="489"/>
    </location>
</feature>
<evidence type="ECO:0000313" key="4">
    <source>
        <dbReference type="EMBL" id="GGI07526.1"/>
    </source>
</evidence>
<evidence type="ECO:0000256" key="2">
    <source>
        <dbReference type="SAM" id="Phobius"/>
    </source>
</evidence>
<feature type="transmembrane region" description="Helical" evidence="2">
    <location>
        <begin position="76"/>
        <end position="95"/>
    </location>
</feature>
<dbReference type="InterPro" id="IPR002823">
    <property type="entry name" value="DUF112_TM"/>
</dbReference>
<reference evidence="4" key="2">
    <citation type="submission" date="2020-09" db="EMBL/GenBank/DDBJ databases">
        <authorList>
            <person name="Sun Q."/>
            <person name="Zhou Y."/>
        </authorList>
    </citation>
    <scope>NUCLEOTIDE SEQUENCE</scope>
    <source>
        <strain evidence="4">CGMCC 1.14988</strain>
    </source>
</reference>
<feature type="transmembrane region" description="Helical" evidence="2">
    <location>
        <begin position="197"/>
        <end position="220"/>
    </location>
</feature>
<gene>
    <name evidence="4" type="ORF">GCM10011354_24530</name>
</gene>
<keyword evidence="5" id="KW-1185">Reference proteome</keyword>
<feature type="region of interest" description="Disordered" evidence="1">
    <location>
        <begin position="496"/>
        <end position="517"/>
    </location>
</feature>
<dbReference type="EMBL" id="BMHA01000009">
    <property type="protein sequence ID" value="GGI07526.1"/>
    <property type="molecule type" value="Genomic_DNA"/>
</dbReference>
<proteinExistence type="predicted"/>
<feature type="transmembrane region" description="Helical" evidence="2">
    <location>
        <begin position="324"/>
        <end position="346"/>
    </location>
</feature>
<dbReference type="PANTHER" id="PTHR35342:SF5">
    <property type="entry name" value="TRICARBOXYLIC TRANSPORT PROTEIN"/>
    <property type="match status" value="1"/>
</dbReference>
<sequence>MLEAMLGGLGLLFDYRVLIMVVIGIVYSQFIAVIPGLGGPFMLALIVPFAVVQDLVPGLALLVATTTATGTGNTVSSIYFAVPGSGGGVASIFDGHPMARRGEGQRALSAGLTASMVGGIFGAMAMVVIIPAVRPIVLSLGPPEFFALTLVAIVFIGYVGEASFSRSLLSGGIGMLLGLMGLEPATSATRYTMGSYYLWDGLPLVPMLLGLFAFAEMMALMRRGGRLIPTAKPPAPGERSQLKQGIRDVFAHWPATLRSSMVGMGVGLLPGLGMAASQFIAYGSVAKAMKGKTEYEFGKGAIEGVIAADAATNAKDGGGFIPTLAFGIPGSSSMAILLGAMVMLGIQPGRSMMEGDGLSIVWLIIFILVLSSVLSTGLVMALMRPLTKLASTRGSILAPIILCVSLFGAYATRLNIRDIFVLFIFGALGYFMKKHDYSRATLVIGFVLAPLAERGLMLSYNIHGWGFLQRPLVQLILITTVLSLTFPILRQRFGRGRSGPSEAAARAPENEDSAPRG</sequence>
<dbReference type="Pfam" id="PF01970">
    <property type="entry name" value="TctA"/>
    <property type="match status" value="1"/>
</dbReference>
<dbReference type="OrthoDB" id="9781349at2"/>
<feature type="transmembrane region" description="Helical" evidence="2">
    <location>
        <begin position="440"/>
        <end position="460"/>
    </location>
</feature>
<keyword evidence="2" id="KW-1133">Transmembrane helix</keyword>
<feature type="transmembrane region" description="Helical" evidence="2">
    <location>
        <begin position="107"/>
        <end position="133"/>
    </location>
</feature>
<evidence type="ECO:0000313" key="5">
    <source>
        <dbReference type="Proteomes" id="UP000650511"/>
    </source>
</evidence>
<comment type="caution">
    <text evidence="4">The sequence shown here is derived from an EMBL/GenBank/DDBJ whole genome shotgun (WGS) entry which is preliminary data.</text>
</comment>
<protein>
    <submittedName>
        <fullName evidence="4">Membrane protein</fullName>
    </submittedName>
</protein>
<dbReference type="RefSeq" id="WP_130648062.1">
    <property type="nucleotide sequence ID" value="NZ_BMHA01000009.1"/>
</dbReference>
<dbReference type="Proteomes" id="UP000650511">
    <property type="component" value="Unassembled WGS sequence"/>
</dbReference>
<reference evidence="4" key="1">
    <citation type="journal article" date="2014" name="Int. J. Syst. Evol. Microbiol.">
        <title>Complete genome sequence of Corynebacterium casei LMG S-19264T (=DSM 44701T), isolated from a smear-ripened cheese.</title>
        <authorList>
            <consortium name="US DOE Joint Genome Institute (JGI-PGF)"/>
            <person name="Walter F."/>
            <person name="Albersmeier A."/>
            <person name="Kalinowski J."/>
            <person name="Ruckert C."/>
        </authorList>
    </citation>
    <scope>NUCLEOTIDE SEQUENCE</scope>
    <source>
        <strain evidence="4">CGMCC 1.14988</strain>
    </source>
</reference>
<feature type="transmembrane region" description="Helical" evidence="2">
    <location>
        <begin position="145"/>
        <end position="161"/>
    </location>
</feature>
<feature type="transmembrane region" description="Helical" evidence="2">
    <location>
        <begin position="15"/>
        <end position="34"/>
    </location>
</feature>
<name>A0A8J3A9A5_9ACTN</name>
<feature type="transmembrane region" description="Helical" evidence="2">
    <location>
        <begin position="168"/>
        <end position="185"/>
    </location>
</feature>